<dbReference type="GO" id="GO:0016413">
    <property type="term" value="F:O-acetyltransferase activity"/>
    <property type="evidence" value="ECO:0007669"/>
    <property type="project" value="InterPro"/>
</dbReference>
<proteinExistence type="inferred from homology"/>
<reference evidence="10" key="2">
    <citation type="journal article" date="2024" name="Plant">
        <title>Genomic evolution and insights into agronomic trait innovations of Sesamum species.</title>
        <authorList>
            <person name="Miao H."/>
            <person name="Wang L."/>
            <person name="Qu L."/>
            <person name="Liu H."/>
            <person name="Sun Y."/>
            <person name="Le M."/>
            <person name="Wang Q."/>
            <person name="Wei S."/>
            <person name="Zheng Y."/>
            <person name="Lin W."/>
            <person name="Duan Y."/>
            <person name="Cao H."/>
            <person name="Xiong S."/>
            <person name="Wang X."/>
            <person name="Wei L."/>
            <person name="Li C."/>
            <person name="Ma Q."/>
            <person name="Ju M."/>
            <person name="Zhao R."/>
            <person name="Li G."/>
            <person name="Mu C."/>
            <person name="Tian Q."/>
            <person name="Mei H."/>
            <person name="Zhang T."/>
            <person name="Gao T."/>
            <person name="Zhang H."/>
        </authorList>
    </citation>
    <scope>NUCLEOTIDE SEQUENCE</scope>
    <source>
        <strain evidence="10">G01</strain>
    </source>
</reference>
<evidence type="ECO:0000313" key="10">
    <source>
        <dbReference type="EMBL" id="KAL0311478.1"/>
    </source>
</evidence>
<evidence type="ECO:0000256" key="3">
    <source>
        <dbReference type="ARBA" id="ARBA00022692"/>
    </source>
</evidence>
<keyword evidence="5" id="KW-1133">Transmembrane helix</keyword>
<feature type="chain" id="PRO_5043755310" evidence="7">
    <location>
        <begin position="27"/>
        <end position="362"/>
    </location>
</feature>
<feature type="domain" description="Trichome birefringence-like C-terminal" evidence="8">
    <location>
        <begin position="89"/>
        <end position="357"/>
    </location>
</feature>
<keyword evidence="4" id="KW-0735">Signal-anchor</keyword>
<dbReference type="InterPro" id="IPR026057">
    <property type="entry name" value="TBL_C"/>
</dbReference>
<dbReference type="EMBL" id="JACGWK010000016">
    <property type="protein sequence ID" value="KAL0311478.1"/>
    <property type="molecule type" value="Genomic_DNA"/>
</dbReference>
<dbReference type="InterPro" id="IPR025846">
    <property type="entry name" value="TBL_N"/>
</dbReference>
<protein>
    <submittedName>
        <fullName evidence="10">Protein trichome birefringence-like 43</fullName>
    </submittedName>
</protein>
<accession>A0AAW2KY03</accession>
<evidence type="ECO:0000256" key="7">
    <source>
        <dbReference type="SAM" id="SignalP"/>
    </source>
</evidence>
<dbReference type="AlphaFoldDB" id="A0AAW2KY03"/>
<evidence type="ECO:0000256" key="5">
    <source>
        <dbReference type="ARBA" id="ARBA00022989"/>
    </source>
</evidence>
<evidence type="ECO:0000259" key="8">
    <source>
        <dbReference type="Pfam" id="PF13839"/>
    </source>
</evidence>
<dbReference type="PANTHER" id="PTHR32285:SF363">
    <property type="entry name" value="PROTEIN TRICHOME BIREFRINGENCE-LIKE 43"/>
    <property type="match status" value="1"/>
</dbReference>
<reference evidence="10" key="1">
    <citation type="submission" date="2020-06" db="EMBL/GenBank/DDBJ databases">
        <authorList>
            <person name="Li T."/>
            <person name="Hu X."/>
            <person name="Zhang T."/>
            <person name="Song X."/>
            <person name="Zhang H."/>
            <person name="Dai N."/>
            <person name="Sheng W."/>
            <person name="Hou X."/>
            <person name="Wei L."/>
        </authorList>
    </citation>
    <scope>NUCLEOTIDE SEQUENCE</scope>
    <source>
        <strain evidence="10">G01</strain>
        <tissue evidence="10">Leaf</tissue>
    </source>
</reference>
<name>A0AAW2KY03_9LAMI</name>
<keyword evidence="7" id="KW-0732">Signal</keyword>
<evidence type="ECO:0000256" key="2">
    <source>
        <dbReference type="ARBA" id="ARBA00007727"/>
    </source>
</evidence>
<feature type="domain" description="Trichome birefringence-like N-terminal" evidence="9">
    <location>
        <begin position="35"/>
        <end position="88"/>
    </location>
</feature>
<dbReference type="Pfam" id="PF13839">
    <property type="entry name" value="PC-Esterase"/>
    <property type="match status" value="1"/>
</dbReference>
<evidence type="ECO:0000256" key="6">
    <source>
        <dbReference type="ARBA" id="ARBA00023136"/>
    </source>
</evidence>
<evidence type="ECO:0000256" key="1">
    <source>
        <dbReference type="ARBA" id="ARBA00004167"/>
    </source>
</evidence>
<feature type="signal peptide" evidence="7">
    <location>
        <begin position="1"/>
        <end position="26"/>
    </location>
</feature>
<evidence type="ECO:0000259" key="9">
    <source>
        <dbReference type="Pfam" id="PF14416"/>
    </source>
</evidence>
<dbReference type="Pfam" id="PF14416">
    <property type="entry name" value="PMR5N"/>
    <property type="match status" value="1"/>
</dbReference>
<sequence>MCACSSPLSAVLAVTVLLLSSIHANAVVELKNHDKKCDLYDGSWVFDKSYPLYDVEECPLILQQFNCMRNGRPDRRYQKYRWQPKNCNLPRWDGREFGKRVRGKRIMFVGDSISMNQWESLGCIIRAAYPRAPHSSARSGLLSTILFPKLNITLMYMRNAYIVDIATQKAAKVLKLNSVAASAKQWLHTDFLIFNTWHWWLHTGNKQPWDVIEDGKVMRKDMDRLKAYERALRTWTRWIDKRVDTNKIDIFFQGVSPDHWNASSWGTTTDGQRCWGREQPLKQAAVEGGGTDEADIILKKVLRGMKKPVHLLDINKLSGFRVDGHPSVYGNPRRLGMDCTHWCLPGVPDTWNQLLYATLLRL</sequence>
<organism evidence="10">
    <name type="scientific">Sesamum angustifolium</name>
    <dbReference type="NCBI Taxonomy" id="2727405"/>
    <lineage>
        <taxon>Eukaryota</taxon>
        <taxon>Viridiplantae</taxon>
        <taxon>Streptophyta</taxon>
        <taxon>Embryophyta</taxon>
        <taxon>Tracheophyta</taxon>
        <taxon>Spermatophyta</taxon>
        <taxon>Magnoliopsida</taxon>
        <taxon>eudicotyledons</taxon>
        <taxon>Gunneridae</taxon>
        <taxon>Pentapetalae</taxon>
        <taxon>asterids</taxon>
        <taxon>lamiids</taxon>
        <taxon>Lamiales</taxon>
        <taxon>Pedaliaceae</taxon>
        <taxon>Sesamum</taxon>
    </lineage>
</organism>
<evidence type="ECO:0000256" key="4">
    <source>
        <dbReference type="ARBA" id="ARBA00022968"/>
    </source>
</evidence>
<gene>
    <name evidence="10" type="ORF">Sangu_2442500</name>
</gene>
<comment type="caution">
    <text evidence="10">The sequence shown here is derived from an EMBL/GenBank/DDBJ whole genome shotgun (WGS) entry which is preliminary data.</text>
</comment>
<comment type="similarity">
    <text evidence="2">Belongs to the PC-esterase family. TBL subfamily.</text>
</comment>
<dbReference type="GO" id="GO:0016020">
    <property type="term" value="C:membrane"/>
    <property type="evidence" value="ECO:0007669"/>
    <property type="project" value="UniProtKB-SubCell"/>
</dbReference>
<keyword evidence="3" id="KW-0812">Transmembrane</keyword>
<dbReference type="InterPro" id="IPR029962">
    <property type="entry name" value="TBL"/>
</dbReference>
<keyword evidence="6" id="KW-0472">Membrane</keyword>
<dbReference type="GO" id="GO:0005794">
    <property type="term" value="C:Golgi apparatus"/>
    <property type="evidence" value="ECO:0007669"/>
    <property type="project" value="TreeGrafter"/>
</dbReference>
<comment type="subcellular location">
    <subcellularLocation>
        <location evidence="1">Membrane</location>
        <topology evidence="1">Single-pass membrane protein</topology>
    </subcellularLocation>
</comment>
<dbReference type="PANTHER" id="PTHR32285">
    <property type="entry name" value="PROTEIN TRICHOME BIREFRINGENCE-LIKE 9-RELATED"/>
    <property type="match status" value="1"/>
</dbReference>